<dbReference type="EMBL" id="KJ507100">
    <property type="protein sequence ID" value="AHZ95033.1"/>
    <property type="molecule type" value="Genomic_DNA"/>
</dbReference>
<evidence type="ECO:0008006" key="3">
    <source>
        <dbReference type="Google" id="ProtNLM"/>
    </source>
</evidence>
<dbReference type="RefSeq" id="YP_009043556.1">
    <property type="nucleotide sequence ID" value="NC_024365.1"/>
</dbReference>
<keyword evidence="2" id="KW-1185">Reference proteome</keyword>
<evidence type="ECO:0000313" key="1">
    <source>
        <dbReference type="EMBL" id="AHZ95033.1"/>
    </source>
</evidence>
<name>A0A059VA31_9CAUD</name>
<dbReference type="GeneID" id="19685444"/>
<protein>
    <recommendedName>
        <fullName evidence="3">Prophage PssSM-03</fullName>
    </recommendedName>
</protein>
<organism evidence="1 2">
    <name type="scientific">Pseudomonas phage phiPSA1</name>
    <dbReference type="NCBI Taxonomy" id="1500757"/>
    <lineage>
        <taxon>Viruses</taxon>
        <taxon>Duplodnaviria</taxon>
        <taxon>Heunggongvirae</taxon>
        <taxon>Uroviricota</taxon>
        <taxon>Caudoviricetes</taxon>
        <taxon>Readingvirus</taxon>
        <taxon>Readingvirus PSA1</taxon>
    </lineage>
</organism>
<reference evidence="1 2" key="1">
    <citation type="journal article" date="2014" name="J. Basic Microbiol.">
        <title>Isolation and partial characterization of bacteriophages infecting Pseudomonas syringae pv. actinidiae, causal agent of kiwifruit bacterial canker.</title>
        <authorList>
            <person name="Di Lallo G."/>
            <person name="Evangelisti M."/>
            <person name="Mancuso F."/>
            <person name="Ferrante P."/>
            <person name="Marcelletti S."/>
            <person name="Tinari A."/>
            <person name="Superti F."/>
            <person name="Migliore L."/>
            <person name="D'Addabbo P."/>
            <person name="Frezza D."/>
            <person name="Scortichini M."/>
            <person name="Thaller M.C."/>
        </authorList>
    </citation>
    <scope>NUCLEOTIDE SEQUENCE [LARGE SCALE GENOMIC DNA]</scope>
</reference>
<dbReference type="KEGG" id="vg:19685444"/>
<evidence type="ECO:0000313" key="2">
    <source>
        <dbReference type="Proteomes" id="UP000203458"/>
    </source>
</evidence>
<accession>A0A059VA31</accession>
<proteinExistence type="predicted"/>
<dbReference type="Proteomes" id="UP000203458">
    <property type="component" value="Segment"/>
</dbReference>
<sequence>MPSAFPFSQNVVDIIATGKFMPVYAVQLDFADGMVFAHTGTGELVVDGITYEGVGNFGQVSQSQESDNSGSPMSVDLTLSGLDSYILSETNVRGCRGRMAKVIFVVFDEAGNYAADILFSGRMDAAKFSFAGNGQDGNTITVPVIDRMAEWSRTGTERWTDENHRARHQGDRFFYAIAQMSEWPIYWGSAKDAPTFTYGS</sequence>
<dbReference type="OrthoDB" id="13241at10239"/>